<dbReference type="InterPro" id="IPR019734">
    <property type="entry name" value="TPR_rpt"/>
</dbReference>
<reference evidence="3" key="1">
    <citation type="submission" date="2023-09" db="EMBL/GenBank/DDBJ databases">
        <title>Marinobacter sediminicola sp. nov. and Marinobacter maritimum sp. nov., isolated from marine sediment.</title>
        <authorList>
            <person name="An J."/>
        </authorList>
    </citation>
    <scope>NUCLEOTIDE SEQUENCE</scope>
    <source>
        <strain evidence="3">F60267</strain>
    </source>
</reference>
<protein>
    <submittedName>
        <fullName evidence="3">Type IV pilus biogenesis/stability protein PilW</fullName>
    </submittedName>
</protein>
<feature type="chain" id="PRO_5047140036" evidence="2">
    <location>
        <begin position="28"/>
        <end position="266"/>
    </location>
</feature>
<feature type="repeat" description="TPR" evidence="1">
    <location>
        <begin position="146"/>
        <end position="179"/>
    </location>
</feature>
<feature type="repeat" description="TPR" evidence="1">
    <location>
        <begin position="42"/>
        <end position="75"/>
    </location>
</feature>
<dbReference type="PROSITE" id="PS50293">
    <property type="entry name" value="TPR_REGION"/>
    <property type="match status" value="1"/>
</dbReference>
<dbReference type="PANTHER" id="PTHR12558">
    <property type="entry name" value="CELL DIVISION CYCLE 16,23,27"/>
    <property type="match status" value="1"/>
</dbReference>
<dbReference type="Pfam" id="PF13181">
    <property type="entry name" value="TPR_8"/>
    <property type="match status" value="1"/>
</dbReference>
<dbReference type="NCBIfam" id="TIGR02521">
    <property type="entry name" value="type_IV_pilW"/>
    <property type="match status" value="1"/>
</dbReference>
<proteinExistence type="predicted"/>
<evidence type="ECO:0000256" key="2">
    <source>
        <dbReference type="SAM" id="SignalP"/>
    </source>
</evidence>
<keyword evidence="2" id="KW-0732">Signal</keyword>
<dbReference type="Proteomes" id="UP001267407">
    <property type="component" value="Unassembled WGS sequence"/>
</dbReference>
<keyword evidence="4" id="KW-1185">Reference proteome</keyword>
<keyword evidence="1" id="KW-0802">TPR repeat</keyword>
<dbReference type="SMART" id="SM00028">
    <property type="entry name" value="TPR"/>
    <property type="match status" value="3"/>
</dbReference>
<accession>A0ABU2HHJ9</accession>
<gene>
    <name evidence="3" type="primary">pilW</name>
    <name evidence="3" type="ORF">RKA07_07945</name>
</gene>
<evidence type="ECO:0000256" key="1">
    <source>
        <dbReference type="PROSITE-ProRule" id="PRU00339"/>
    </source>
</evidence>
<dbReference type="Gene3D" id="1.25.40.10">
    <property type="entry name" value="Tetratricopeptide repeat domain"/>
    <property type="match status" value="1"/>
</dbReference>
<dbReference type="InterPro" id="IPR011990">
    <property type="entry name" value="TPR-like_helical_dom_sf"/>
</dbReference>
<dbReference type="Pfam" id="PF13432">
    <property type="entry name" value="TPR_16"/>
    <property type="match status" value="1"/>
</dbReference>
<comment type="caution">
    <text evidence="3">The sequence shown here is derived from an EMBL/GenBank/DDBJ whole genome shotgun (WGS) entry which is preliminary data.</text>
</comment>
<name>A0ABU2HHJ9_9GAMM</name>
<dbReference type="RefSeq" id="WP_200204984.1">
    <property type="nucleotide sequence ID" value="NZ_JAVMBO010000010.1"/>
</dbReference>
<evidence type="ECO:0000313" key="4">
    <source>
        <dbReference type="Proteomes" id="UP001267407"/>
    </source>
</evidence>
<sequence>MAKKLLNGRCSVAALLVALLVTGCVTTTDNRFSREADRQKAVDNYVELASAYIGQGNIERARHHLDRALEIEPNSPQALAALGLIYNADGESELAEENFKKAISKDSGYTRARVYYGAFLYSKQRFAEARDQFSAASRDTSYKDRGSVFYNLGMTQERLGEQDDAIVSYRRASELTRGDARSLLSLSRVMVESGDVAGAKRYYDRLLLIMQRNLNLQHSPESLFTGIRIARYSGDRNQEASLALQLKNKYPESVEYQQYKALIAND</sequence>
<feature type="signal peptide" evidence="2">
    <location>
        <begin position="1"/>
        <end position="27"/>
    </location>
</feature>
<dbReference type="EMBL" id="JAVMBO010000010">
    <property type="protein sequence ID" value="MDS1310036.1"/>
    <property type="molecule type" value="Genomic_DNA"/>
</dbReference>
<feature type="repeat" description="TPR" evidence="1">
    <location>
        <begin position="76"/>
        <end position="109"/>
    </location>
</feature>
<evidence type="ECO:0000313" key="3">
    <source>
        <dbReference type="EMBL" id="MDS1310036.1"/>
    </source>
</evidence>
<organism evidence="3 4">
    <name type="scientific">Marinobacter xiaoshiensis</name>
    <dbReference type="NCBI Taxonomy" id="3073652"/>
    <lineage>
        <taxon>Bacteria</taxon>
        <taxon>Pseudomonadati</taxon>
        <taxon>Pseudomonadota</taxon>
        <taxon>Gammaproteobacteria</taxon>
        <taxon>Pseudomonadales</taxon>
        <taxon>Marinobacteraceae</taxon>
        <taxon>Marinobacter</taxon>
    </lineage>
</organism>
<dbReference type="PROSITE" id="PS51257">
    <property type="entry name" value="PROKAR_LIPOPROTEIN"/>
    <property type="match status" value="1"/>
</dbReference>
<dbReference type="PANTHER" id="PTHR12558:SF50">
    <property type="entry name" value="ASSEMBLY CHAPERONE OF RPL4-RELATED"/>
    <property type="match status" value="1"/>
</dbReference>
<dbReference type="SUPFAM" id="SSF48452">
    <property type="entry name" value="TPR-like"/>
    <property type="match status" value="1"/>
</dbReference>
<dbReference type="InterPro" id="IPR013360">
    <property type="entry name" value="Pilus_4_PilW"/>
</dbReference>
<dbReference type="PROSITE" id="PS50005">
    <property type="entry name" value="TPR"/>
    <property type="match status" value="3"/>
</dbReference>